<dbReference type="InterPro" id="IPR009057">
    <property type="entry name" value="Homeodomain-like_sf"/>
</dbReference>
<gene>
    <name evidence="5" type="ORF">J2Z60_001052</name>
</gene>
<dbReference type="PANTHER" id="PTHR30514:SF1">
    <property type="entry name" value="HTH-TYPE TRANSCRIPTIONAL REGULATOR HEXR-RELATED"/>
    <property type="match status" value="1"/>
</dbReference>
<dbReference type="Gene3D" id="3.40.50.10490">
    <property type="entry name" value="Glucose-6-phosphate isomerase like protein, domain 1"/>
    <property type="match status" value="1"/>
</dbReference>
<evidence type="ECO:0000259" key="4">
    <source>
        <dbReference type="PROSITE" id="PS51071"/>
    </source>
</evidence>
<dbReference type="PANTHER" id="PTHR30514">
    <property type="entry name" value="GLUCOKINASE"/>
    <property type="match status" value="1"/>
</dbReference>
<evidence type="ECO:0000313" key="5">
    <source>
        <dbReference type="EMBL" id="MBP2057880.1"/>
    </source>
</evidence>
<evidence type="ECO:0000256" key="3">
    <source>
        <dbReference type="ARBA" id="ARBA00023163"/>
    </source>
</evidence>
<dbReference type="InterPro" id="IPR036388">
    <property type="entry name" value="WH-like_DNA-bd_sf"/>
</dbReference>
<dbReference type="PROSITE" id="PS51071">
    <property type="entry name" value="HTH_RPIR"/>
    <property type="match status" value="1"/>
</dbReference>
<keyword evidence="2" id="KW-0238">DNA-binding</keyword>
<dbReference type="EMBL" id="JAGGLU010000004">
    <property type="protein sequence ID" value="MBP2057880.1"/>
    <property type="molecule type" value="Genomic_DNA"/>
</dbReference>
<dbReference type="InterPro" id="IPR000281">
    <property type="entry name" value="HTH_RpiR"/>
</dbReference>
<protein>
    <submittedName>
        <fullName evidence="5">RpiR family glv operon transcriptional regulator</fullName>
    </submittedName>
</protein>
<dbReference type="Pfam" id="PF01380">
    <property type="entry name" value="SIS"/>
    <property type="match status" value="1"/>
</dbReference>
<evidence type="ECO:0000256" key="2">
    <source>
        <dbReference type="ARBA" id="ARBA00023125"/>
    </source>
</evidence>
<feature type="domain" description="HTH rpiR-type" evidence="4">
    <location>
        <begin position="2"/>
        <end position="78"/>
    </location>
</feature>
<keyword evidence="6" id="KW-1185">Reference proteome</keyword>
<dbReference type="InterPro" id="IPR046348">
    <property type="entry name" value="SIS_dom_sf"/>
</dbReference>
<dbReference type="SUPFAM" id="SSF53697">
    <property type="entry name" value="SIS domain"/>
    <property type="match status" value="1"/>
</dbReference>
<dbReference type="CDD" id="cd05013">
    <property type="entry name" value="SIS_RpiR"/>
    <property type="match status" value="1"/>
</dbReference>
<dbReference type="Proteomes" id="UP001519292">
    <property type="component" value="Unassembled WGS sequence"/>
</dbReference>
<proteinExistence type="predicted"/>
<name>A0ABS4MDX2_9LACO</name>
<keyword evidence="1" id="KW-0805">Transcription regulation</keyword>
<dbReference type="Gene3D" id="1.10.10.10">
    <property type="entry name" value="Winged helix-like DNA-binding domain superfamily/Winged helix DNA-binding domain"/>
    <property type="match status" value="1"/>
</dbReference>
<sequence>MTNLKTMILNRKDDLNDSEKKIIQYIFSNPEECSNLSLSELSRKLYVSQSAIFRLCKKLGLRGYSELKFDLDELVSQNKKTIKPQHNFAQDLVKANEDTTKYFASLNMRNLYQAIDKASMVYIYSTGWQQQLVAQYLSHEFFVAGVHTTILPAAVDELHQVTQHAKMGDILFVVSFTGDGEIVDSELTQLKLENDKLILVSFTNMERNKLASLSEYNMYFPVVPLVKNFPSKEKESIAFTSAYYLIDLLVSEYLSWQLEKED</sequence>
<evidence type="ECO:0000256" key="1">
    <source>
        <dbReference type="ARBA" id="ARBA00023015"/>
    </source>
</evidence>
<keyword evidence="3" id="KW-0804">Transcription</keyword>
<dbReference type="InterPro" id="IPR047640">
    <property type="entry name" value="RpiR-like"/>
</dbReference>
<evidence type="ECO:0000313" key="6">
    <source>
        <dbReference type="Proteomes" id="UP001519292"/>
    </source>
</evidence>
<comment type="caution">
    <text evidence="5">The sequence shown here is derived from an EMBL/GenBank/DDBJ whole genome shotgun (WGS) entry which is preliminary data.</text>
</comment>
<organism evidence="5 6">
    <name type="scientific">Lactobacillus colini</name>
    <dbReference type="NCBI Taxonomy" id="1819254"/>
    <lineage>
        <taxon>Bacteria</taxon>
        <taxon>Bacillati</taxon>
        <taxon>Bacillota</taxon>
        <taxon>Bacilli</taxon>
        <taxon>Lactobacillales</taxon>
        <taxon>Lactobacillaceae</taxon>
        <taxon>Lactobacillus</taxon>
    </lineage>
</organism>
<dbReference type="RefSeq" id="WP_209686617.1">
    <property type="nucleotide sequence ID" value="NZ_JAGGLU010000004.1"/>
</dbReference>
<accession>A0ABS4MDX2</accession>
<dbReference type="SUPFAM" id="SSF46689">
    <property type="entry name" value="Homeodomain-like"/>
    <property type="match status" value="1"/>
</dbReference>
<dbReference type="InterPro" id="IPR001347">
    <property type="entry name" value="SIS_dom"/>
</dbReference>
<reference evidence="5 6" key="1">
    <citation type="submission" date="2021-03" db="EMBL/GenBank/DDBJ databases">
        <title>Genomic Encyclopedia of Type Strains, Phase IV (KMG-IV): sequencing the most valuable type-strain genomes for metagenomic binning, comparative biology and taxonomic classification.</title>
        <authorList>
            <person name="Goeker M."/>
        </authorList>
    </citation>
    <scope>NUCLEOTIDE SEQUENCE [LARGE SCALE GENOMIC DNA]</scope>
    <source>
        <strain evidence="5 6">DSM 101872</strain>
    </source>
</reference>
<dbReference type="Pfam" id="PF01418">
    <property type="entry name" value="HTH_6"/>
    <property type="match status" value="1"/>
</dbReference>
<dbReference type="InterPro" id="IPR035472">
    <property type="entry name" value="RpiR-like_SIS"/>
</dbReference>